<evidence type="ECO:0000256" key="1">
    <source>
        <dbReference type="ARBA" id="ARBA00022801"/>
    </source>
</evidence>
<dbReference type="PANTHER" id="PTHR43280">
    <property type="entry name" value="ARAC-FAMILY TRANSCRIPTIONAL REGULATOR"/>
    <property type="match status" value="1"/>
</dbReference>
<dbReference type="Pfam" id="PF12833">
    <property type="entry name" value="HTH_18"/>
    <property type="match status" value="1"/>
</dbReference>
<dbReference type="InterPro" id="IPR018060">
    <property type="entry name" value="HTH_AraC"/>
</dbReference>
<sequence>MEYFYEIVEWYDGFPVKAFIHSVGGFKTHWHNEIEILLVLEGEVNIGVGDKEYTLKENDLILINRNQVHNISRTKSDNMLLALQIDPSMFSNYYSEFAKMIFNCKSFIYGQEEQKAFDIIRHYMAKVVWNFNKKKQGFQLTIASQVYLLADYLVNNFATGIIDREKEEMNDKDLARLQAILIYINENLGSKITLNDIAEKEHLSYYYVSHFIKEKLGMTFQDYLNTLRLNKSFSLLLDSSKTITEISYESGFSSTKFFNKLFKEKFNCSPTEYRKYNMNVDSKVKSLTNNKEIYKSRTYLDVNRKAGLKKLLSYLQPQEIQNQDKNNYKTNVEYIFANAEEKGKHFKHYWKKLTTFSRASEGLRAQWQGQLKEVQREIGFEYIRFHSIFSDDMMVCNINDEGNIVYNWSYIDEILDFFKEVNIKPFIELSFMPSELKKTDEVTFWWKANISQPKHIKLWTNLVEEFIKHCINRYGLKEVETWYFEVWNEPDIEHMFWIGGKDNYFEFYKETALAVKSVSDRLKVGGPSITHQAIFDGTWLEDFLVYCSHNNLPLDFVSLHIYPESYESKKKVQNIMLRSKQGESQNQLVAEWINMQRIYFDKNHTYDTINSAKDMIDNSCLSGPEIHITEWNASSYGRNLIHDTCFIATFIIRNIVNCINTVDSLGYWTFTDIMEETKAGISAFHGGFGLINKNGLKKPSYFAYYLLSKLGKIIIEQGEEHIITREDEDIQVLAYNYAYFDDLFLKGDTSSLTNSERYLVFEEKPTKEIVINISGLEGYYKITRYQLNREDGSVFDEWIKMGMPENMTQEELEYLGGKVRPNITVGYLKVKGEYKERLYIPVHGVELITLEKKI</sequence>
<keyword evidence="2" id="KW-0238">DNA-binding</keyword>
<dbReference type="PROSITE" id="PS01124">
    <property type="entry name" value="HTH_ARAC_FAMILY_2"/>
    <property type="match status" value="1"/>
</dbReference>
<comment type="caution">
    <text evidence="5">The sequence shown here is derived from an EMBL/GenBank/DDBJ whole genome shotgun (WGS) entry which is preliminary data.</text>
</comment>
<reference evidence="5 6" key="1">
    <citation type="submission" date="2021-06" db="EMBL/GenBank/DDBJ databases">
        <authorList>
            <person name="Sun Q."/>
            <person name="Li D."/>
        </authorList>
    </citation>
    <scope>NUCLEOTIDE SEQUENCE [LARGE SCALE GENOMIC DNA]</scope>
    <source>
        <strain evidence="5 6">MSJ-5</strain>
    </source>
</reference>
<evidence type="ECO:0000313" key="5">
    <source>
        <dbReference type="EMBL" id="MBU5675760.1"/>
    </source>
</evidence>
<organism evidence="5 6">
    <name type="scientific">Alkaliphilus flagellatus</name>
    <dbReference type="NCBI Taxonomy" id="2841507"/>
    <lineage>
        <taxon>Bacteria</taxon>
        <taxon>Bacillati</taxon>
        <taxon>Bacillota</taxon>
        <taxon>Clostridia</taxon>
        <taxon>Peptostreptococcales</taxon>
        <taxon>Natronincolaceae</taxon>
        <taxon>Alkaliphilus</taxon>
    </lineage>
</organism>
<keyword evidence="3" id="KW-0326">Glycosidase</keyword>
<dbReference type="CDD" id="cd02208">
    <property type="entry name" value="cupin_RmlC-like"/>
    <property type="match status" value="1"/>
</dbReference>
<dbReference type="RefSeq" id="WP_216415262.1">
    <property type="nucleotide sequence ID" value="NZ_JAHLQK010000002.1"/>
</dbReference>
<dbReference type="SMART" id="SM00342">
    <property type="entry name" value="HTH_ARAC"/>
    <property type="match status" value="1"/>
</dbReference>
<evidence type="ECO:0000259" key="4">
    <source>
        <dbReference type="PROSITE" id="PS01124"/>
    </source>
</evidence>
<dbReference type="Pfam" id="PF01229">
    <property type="entry name" value="Glyco_hydro_39"/>
    <property type="match status" value="1"/>
</dbReference>
<keyword evidence="1" id="KW-0378">Hydrolase</keyword>
<dbReference type="EMBL" id="JAHLQK010000002">
    <property type="protein sequence ID" value="MBU5675760.1"/>
    <property type="molecule type" value="Genomic_DNA"/>
</dbReference>
<proteinExistence type="predicted"/>
<dbReference type="Pfam" id="PF07883">
    <property type="entry name" value="Cupin_2"/>
    <property type="match status" value="1"/>
</dbReference>
<accession>A0ABS6FZT4</accession>
<protein>
    <submittedName>
        <fullName evidence="5">Helix-turn-helix domain-containing protein</fullName>
    </submittedName>
</protein>
<feature type="domain" description="HTH araC/xylS-type" evidence="4">
    <location>
        <begin position="178"/>
        <end position="276"/>
    </location>
</feature>
<dbReference type="InterPro" id="IPR013096">
    <property type="entry name" value="Cupin_2"/>
</dbReference>
<dbReference type="InterPro" id="IPR049165">
    <property type="entry name" value="GH39_as"/>
</dbReference>
<evidence type="ECO:0000256" key="2">
    <source>
        <dbReference type="ARBA" id="ARBA00023125"/>
    </source>
</evidence>
<dbReference type="PROSITE" id="PS01027">
    <property type="entry name" value="GLYCOSYL_HYDROL_F39"/>
    <property type="match status" value="1"/>
</dbReference>
<dbReference type="InterPro" id="IPR049166">
    <property type="entry name" value="GH39_cat"/>
</dbReference>
<keyword evidence="6" id="KW-1185">Reference proteome</keyword>
<evidence type="ECO:0000256" key="3">
    <source>
        <dbReference type="ARBA" id="ARBA00023295"/>
    </source>
</evidence>
<gene>
    <name evidence="5" type="ORF">KQI88_04970</name>
</gene>
<dbReference type="PANTHER" id="PTHR43280:SF34">
    <property type="entry name" value="ARAC-FAMILY TRANSCRIPTIONAL REGULATOR"/>
    <property type="match status" value="1"/>
</dbReference>
<evidence type="ECO:0000313" key="6">
    <source>
        <dbReference type="Proteomes" id="UP000779508"/>
    </source>
</evidence>
<dbReference type="Proteomes" id="UP000779508">
    <property type="component" value="Unassembled WGS sequence"/>
</dbReference>
<name>A0ABS6FZT4_9FIRM</name>